<dbReference type="Gene3D" id="3.90.1510.10">
    <property type="entry name" value="Glycerate kinase, domain 2"/>
    <property type="match status" value="1"/>
</dbReference>
<evidence type="ECO:0000256" key="1">
    <source>
        <dbReference type="ARBA" id="ARBA00006284"/>
    </source>
</evidence>
<protein>
    <submittedName>
        <fullName evidence="5">Glycerate kinase</fullName>
    </submittedName>
</protein>
<keyword evidence="3 4" id="KW-0418">Kinase</keyword>
<dbReference type="InterPro" id="IPR004381">
    <property type="entry name" value="Glycerate_kinase"/>
</dbReference>
<name>A0A937RIR7_9ACTN</name>
<dbReference type="InterPro" id="IPR036129">
    <property type="entry name" value="Glycerate_kinase_sf"/>
</dbReference>
<dbReference type="InterPro" id="IPR018193">
    <property type="entry name" value="Glyc_kinase_flavodox-like_fold"/>
</dbReference>
<evidence type="ECO:0000313" key="5">
    <source>
        <dbReference type="EMBL" id="MBL7630922.1"/>
    </source>
</evidence>
<dbReference type="NCBIfam" id="TIGR00045">
    <property type="entry name" value="glycerate kinase"/>
    <property type="match status" value="1"/>
</dbReference>
<reference evidence="5" key="1">
    <citation type="submission" date="2020-12" db="EMBL/GenBank/DDBJ databases">
        <title>Genomic characterization of non-nitrogen-fixing Frankia strains.</title>
        <authorList>
            <person name="Carlos-Shanley C."/>
            <person name="Guerra T."/>
            <person name="Hahn D."/>
        </authorList>
    </citation>
    <scope>NUCLEOTIDE SEQUENCE</scope>
    <source>
        <strain evidence="5">CN6</strain>
    </source>
</reference>
<evidence type="ECO:0000256" key="4">
    <source>
        <dbReference type="PIRNR" id="PIRNR006078"/>
    </source>
</evidence>
<keyword evidence="6" id="KW-1185">Reference proteome</keyword>
<dbReference type="PANTHER" id="PTHR21599:SF0">
    <property type="entry name" value="GLYCERATE KINASE"/>
    <property type="match status" value="1"/>
</dbReference>
<comment type="caution">
    <text evidence="5">The sequence shown here is derived from an EMBL/GenBank/DDBJ whole genome shotgun (WGS) entry which is preliminary data.</text>
</comment>
<comment type="similarity">
    <text evidence="1 4">Belongs to the glycerate kinase type-1 family.</text>
</comment>
<accession>A0A937RIR7</accession>
<dbReference type="AlphaFoldDB" id="A0A937RIR7"/>
<keyword evidence="2 4" id="KW-0808">Transferase</keyword>
<dbReference type="Proteomes" id="UP000604475">
    <property type="component" value="Unassembled WGS sequence"/>
</dbReference>
<dbReference type="GO" id="GO:0008887">
    <property type="term" value="F:glycerate kinase activity"/>
    <property type="evidence" value="ECO:0007669"/>
    <property type="project" value="UniProtKB-UniRule"/>
</dbReference>
<dbReference type="GO" id="GO:0031388">
    <property type="term" value="P:organic acid phosphorylation"/>
    <property type="evidence" value="ECO:0007669"/>
    <property type="project" value="UniProtKB-UniRule"/>
</dbReference>
<gene>
    <name evidence="5" type="ORF">I7412_27920</name>
</gene>
<organism evidence="5 6">
    <name type="scientific">Frankia nepalensis</name>
    <dbReference type="NCBI Taxonomy" id="1836974"/>
    <lineage>
        <taxon>Bacteria</taxon>
        <taxon>Bacillati</taxon>
        <taxon>Actinomycetota</taxon>
        <taxon>Actinomycetes</taxon>
        <taxon>Frankiales</taxon>
        <taxon>Frankiaceae</taxon>
        <taxon>Frankia</taxon>
    </lineage>
</organism>
<dbReference type="EMBL" id="JAEACQ010000256">
    <property type="protein sequence ID" value="MBL7630922.1"/>
    <property type="molecule type" value="Genomic_DNA"/>
</dbReference>
<proteinExistence type="inferred from homology"/>
<evidence type="ECO:0000256" key="2">
    <source>
        <dbReference type="ARBA" id="ARBA00022679"/>
    </source>
</evidence>
<dbReference type="RefSeq" id="WP_203001818.1">
    <property type="nucleotide sequence ID" value="NZ_JADWYU010000116.1"/>
</dbReference>
<sequence length="390" mass="37458">MADQLRVVIAPDSFKGSLAADQVADALADGWLSARPDDHVVRLPVADGGEGTLDVFATAVPGARRHPVTVLGPGGRPVDAEWLALPDGTAVVELARGSGLPLLGHRRDPLGAHTVGLGQLLAAALDDPATRQIIVTLGGSASTDGATGALAALGARFLDDGGAELPPGGGALARLAAVDLTGLRPPPPRGVLCLTDVDAPLCGPRGAAAVFGPQKGAGADEITLLDGALRRLAALLGGDPGAAGAGAAGGAGYGLAAAWGARLVPGAATVAEHAGLPAALAEADLVITGEGRFDATSLAGKVVGGVLGMAAVAGVAGAAAAGAGAAGAGVPVLLVAGQLGARPPAQVRASVALADLAGGVPAALADPRRWLTAAAARLASGDLRGAPPGE</sequence>
<dbReference type="PIRSF" id="PIRSF006078">
    <property type="entry name" value="GlxK"/>
    <property type="match status" value="1"/>
</dbReference>
<dbReference type="PANTHER" id="PTHR21599">
    <property type="entry name" value="GLYCERATE KINASE"/>
    <property type="match status" value="1"/>
</dbReference>
<evidence type="ECO:0000313" key="6">
    <source>
        <dbReference type="Proteomes" id="UP000604475"/>
    </source>
</evidence>
<dbReference type="Gene3D" id="3.40.50.10350">
    <property type="entry name" value="Glycerate kinase, domain 1"/>
    <property type="match status" value="1"/>
</dbReference>
<dbReference type="SUPFAM" id="SSF110738">
    <property type="entry name" value="Glycerate kinase I"/>
    <property type="match status" value="1"/>
</dbReference>
<evidence type="ECO:0000256" key="3">
    <source>
        <dbReference type="ARBA" id="ARBA00022777"/>
    </source>
</evidence>
<dbReference type="InterPro" id="IPR018197">
    <property type="entry name" value="Glycerate_kinase_RE-like"/>
</dbReference>
<dbReference type="Pfam" id="PF02595">
    <property type="entry name" value="Gly_kinase"/>
    <property type="match status" value="1"/>
</dbReference>